<dbReference type="PANTHER" id="PTHR43364:SF4">
    <property type="entry name" value="NAD(P)-LINKED OXIDOREDUCTASE SUPERFAMILY PROTEIN"/>
    <property type="match status" value="1"/>
</dbReference>
<protein>
    <submittedName>
        <fullName evidence="3">Aldo/keto reductase</fullName>
    </submittedName>
</protein>
<proteinExistence type="predicted"/>
<dbReference type="SUPFAM" id="SSF51430">
    <property type="entry name" value="NAD(P)-linked oxidoreductase"/>
    <property type="match status" value="1"/>
</dbReference>
<evidence type="ECO:0000259" key="2">
    <source>
        <dbReference type="Pfam" id="PF00248"/>
    </source>
</evidence>
<dbReference type="PRINTS" id="PR00069">
    <property type="entry name" value="ALDKETRDTASE"/>
</dbReference>
<dbReference type="InterPro" id="IPR020471">
    <property type="entry name" value="AKR"/>
</dbReference>
<dbReference type="Proteomes" id="UP001652394">
    <property type="component" value="Unassembled WGS sequence"/>
</dbReference>
<reference evidence="3 4" key="1">
    <citation type="journal article" date="2021" name="ISME Commun">
        <title>Automated analysis of genomic sequences facilitates high-throughput and comprehensive description of bacteria.</title>
        <authorList>
            <person name="Hitch T.C.A."/>
        </authorList>
    </citation>
    <scope>NUCLEOTIDE SEQUENCE [LARGE SCALE GENOMIC DNA]</scope>
    <source>
        <strain evidence="3 4">H2_18</strain>
    </source>
</reference>
<dbReference type="Pfam" id="PF00248">
    <property type="entry name" value="Aldo_ket_red"/>
    <property type="match status" value="1"/>
</dbReference>
<name>A0ABT2TG27_9FIRM</name>
<dbReference type="InterPro" id="IPR036812">
    <property type="entry name" value="NAD(P)_OxRdtase_dom_sf"/>
</dbReference>
<keyword evidence="1" id="KW-0560">Oxidoreductase</keyword>
<dbReference type="RefSeq" id="WP_154821473.1">
    <property type="nucleotide sequence ID" value="NZ_JAOQJX010000034.1"/>
</dbReference>
<comment type="caution">
    <text evidence="3">The sequence shown here is derived from an EMBL/GenBank/DDBJ whole genome shotgun (WGS) entry which is preliminary data.</text>
</comment>
<dbReference type="InterPro" id="IPR050523">
    <property type="entry name" value="AKR_Detox_Biosynth"/>
</dbReference>
<evidence type="ECO:0000256" key="1">
    <source>
        <dbReference type="ARBA" id="ARBA00023002"/>
    </source>
</evidence>
<dbReference type="PANTHER" id="PTHR43364">
    <property type="entry name" value="NADH-SPECIFIC METHYLGLYOXAL REDUCTASE-RELATED"/>
    <property type="match status" value="1"/>
</dbReference>
<gene>
    <name evidence="3" type="ORF">OCV51_13985</name>
</gene>
<dbReference type="InterPro" id="IPR023210">
    <property type="entry name" value="NADP_OxRdtase_dom"/>
</dbReference>
<accession>A0ABT2TG27</accession>
<dbReference type="Gene3D" id="3.20.20.100">
    <property type="entry name" value="NADP-dependent oxidoreductase domain"/>
    <property type="match status" value="1"/>
</dbReference>
<dbReference type="CDD" id="cd19082">
    <property type="entry name" value="AKR_AKR10A1_2"/>
    <property type="match status" value="1"/>
</dbReference>
<feature type="domain" description="NADP-dependent oxidoreductase" evidence="2">
    <location>
        <begin position="17"/>
        <end position="316"/>
    </location>
</feature>
<keyword evidence="4" id="KW-1185">Reference proteome</keyword>
<evidence type="ECO:0000313" key="3">
    <source>
        <dbReference type="EMBL" id="MCU6748752.1"/>
    </source>
</evidence>
<organism evidence="3 4">
    <name type="scientific">Faecalicatena acetigenes</name>
    <dbReference type="NCBI Taxonomy" id="2981790"/>
    <lineage>
        <taxon>Bacteria</taxon>
        <taxon>Bacillati</taxon>
        <taxon>Bacillota</taxon>
        <taxon>Clostridia</taxon>
        <taxon>Lachnospirales</taxon>
        <taxon>Lachnospiraceae</taxon>
        <taxon>Faecalicatena</taxon>
    </lineage>
</organism>
<evidence type="ECO:0000313" key="4">
    <source>
        <dbReference type="Proteomes" id="UP001652394"/>
    </source>
</evidence>
<dbReference type="EMBL" id="JAOQJX010000034">
    <property type="protein sequence ID" value="MCU6748752.1"/>
    <property type="molecule type" value="Genomic_DNA"/>
</dbReference>
<sequence>MEQIQIEGMDSPLSRLVYGTGTAILEGDDQQAAFACLDMAWEAGFRVFDTAHSYKRAEENLGAWMDKRGVREEIVLLDKGCNPGQNGSEDIFSADTIRSHIAESLRRLKTEKVEFYILHRDDETKPVDEIVEVLNEYKDKGIIGKFGGSNWRLPRILQANEYAGKHGLTGFEVISPCFSLAELATDPWGGSISMARRENEDLRKWAEKEAVCVFPYSALARGFLSGKYRTDGQKTIEECLGWGTIAEYDCPKNRKRLQRAEQLADRKGHTVSQICLAWLLAQDMQVFPIVSPTKESHVKDNAEALQIVLDQEEVTWLENGKEYI</sequence>